<sequence>MGAIEAYCHGDGFQTEIETIGPIWGHRRISGDEHIIFLERLAVSLSADRQTDSVTPKAEATDLMAEVMERLAPELTLLGDFHSHPYKDRATVERIKGFEFSPGDFNAFLHDDDLWDRNPAGPVMLVVTICRLNRVHDTDGKQLRFNVWQFDLGEFRFWINVCVGYLDEQGQRQHTGNKRSNVWLDLNSRFFNISGDRVGT</sequence>
<dbReference type="Proteomes" id="UP001597216">
    <property type="component" value="Unassembled WGS sequence"/>
</dbReference>
<comment type="caution">
    <text evidence="1">The sequence shown here is derived from an EMBL/GenBank/DDBJ whole genome shotgun (WGS) entry which is preliminary data.</text>
</comment>
<gene>
    <name evidence="1" type="ORF">ACFQ27_15770</name>
</gene>
<name>A0ABW3T6R1_9CAUL</name>
<accession>A0ABW3T6R1</accession>
<dbReference type="RefSeq" id="WP_377354275.1">
    <property type="nucleotide sequence ID" value="NZ_JBHTLQ010000041.1"/>
</dbReference>
<keyword evidence="2" id="KW-1185">Reference proteome</keyword>
<evidence type="ECO:0000313" key="1">
    <source>
        <dbReference type="EMBL" id="MFD1192046.1"/>
    </source>
</evidence>
<evidence type="ECO:0008006" key="3">
    <source>
        <dbReference type="Google" id="ProtNLM"/>
    </source>
</evidence>
<evidence type="ECO:0000313" key="2">
    <source>
        <dbReference type="Proteomes" id="UP001597216"/>
    </source>
</evidence>
<protein>
    <recommendedName>
        <fullName evidence="3">JAB domain-containing protein</fullName>
    </recommendedName>
</protein>
<proteinExistence type="predicted"/>
<dbReference type="EMBL" id="JBHTLQ010000041">
    <property type="protein sequence ID" value="MFD1192046.1"/>
    <property type="molecule type" value="Genomic_DNA"/>
</dbReference>
<reference evidence="2" key="1">
    <citation type="journal article" date="2019" name="Int. J. Syst. Evol. Microbiol.">
        <title>The Global Catalogue of Microorganisms (GCM) 10K type strain sequencing project: providing services to taxonomists for standard genome sequencing and annotation.</title>
        <authorList>
            <consortium name="The Broad Institute Genomics Platform"/>
            <consortium name="The Broad Institute Genome Sequencing Center for Infectious Disease"/>
            <person name="Wu L."/>
            <person name="Ma J."/>
        </authorList>
    </citation>
    <scope>NUCLEOTIDE SEQUENCE [LARGE SCALE GENOMIC DNA]</scope>
    <source>
        <strain evidence="2">CCUG 55074</strain>
    </source>
</reference>
<organism evidence="1 2">
    <name type="scientific">Phenylobacterium conjunctum</name>
    <dbReference type="NCBI Taxonomy" id="1298959"/>
    <lineage>
        <taxon>Bacteria</taxon>
        <taxon>Pseudomonadati</taxon>
        <taxon>Pseudomonadota</taxon>
        <taxon>Alphaproteobacteria</taxon>
        <taxon>Caulobacterales</taxon>
        <taxon>Caulobacteraceae</taxon>
        <taxon>Phenylobacterium</taxon>
    </lineage>
</organism>